<reference evidence="7" key="1">
    <citation type="submission" date="2020-05" db="EMBL/GenBank/DDBJ databases">
        <authorList>
            <person name="Chiriac C."/>
            <person name="Salcher M."/>
            <person name="Ghai R."/>
            <person name="Kavagutti S V."/>
        </authorList>
    </citation>
    <scope>NUCLEOTIDE SEQUENCE</scope>
</reference>
<dbReference type="InterPro" id="IPR053924">
    <property type="entry name" value="RecX_HTH_2nd"/>
</dbReference>
<name>A0A6J6LYL3_9ZZZZ</name>
<sequence>MQESGLINDEEFAVAWTQSRHNAKKLSKRIIAGELRGKGVDQESIDAALDGIDDESEYRTAFGLAMRKYSTMSRLEPEVQVRRIQSLLQRKGFSFSVIGRVLQELGIEVARY</sequence>
<dbReference type="EMBL" id="CAEZWZ010000024">
    <property type="protein sequence ID" value="CAB4667007.1"/>
    <property type="molecule type" value="Genomic_DNA"/>
</dbReference>
<dbReference type="GO" id="GO:0006282">
    <property type="term" value="P:regulation of DNA repair"/>
    <property type="evidence" value="ECO:0007669"/>
    <property type="project" value="InterPro"/>
</dbReference>
<feature type="domain" description="RecX third three-helical" evidence="6">
    <location>
        <begin position="55"/>
        <end position="102"/>
    </location>
</feature>
<comment type="subcellular location">
    <subcellularLocation>
        <location evidence="1">Cytoplasm</location>
    </subcellularLocation>
</comment>
<evidence type="ECO:0000256" key="2">
    <source>
        <dbReference type="ARBA" id="ARBA00009695"/>
    </source>
</evidence>
<evidence type="ECO:0000313" key="8">
    <source>
        <dbReference type="EMBL" id="CAB4995527.1"/>
    </source>
</evidence>
<protein>
    <recommendedName>
        <fullName evidence="3">Regulatory protein RecX</fullName>
    </recommendedName>
</protein>
<dbReference type="Gene3D" id="1.10.10.10">
    <property type="entry name" value="Winged helix-like DNA-binding domain superfamily/Winged helix DNA-binding domain"/>
    <property type="match status" value="2"/>
</dbReference>
<dbReference type="InterPro" id="IPR003783">
    <property type="entry name" value="Regulatory_RecX"/>
</dbReference>
<dbReference type="AlphaFoldDB" id="A0A6J6LYL3"/>
<dbReference type="Pfam" id="PF02631">
    <property type="entry name" value="RecX_HTH2"/>
    <property type="match status" value="1"/>
</dbReference>
<keyword evidence="4" id="KW-0963">Cytoplasm</keyword>
<evidence type="ECO:0000256" key="3">
    <source>
        <dbReference type="ARBA" id="ARBA00018111"/>
    </source>
</evidence>
<feature type="domain" description="RecX second three-helical" evidence="5">
    <location>
        <begin position="8"/>
        <end position="49"/>
    </location>
</feature>
<evidence type="ECO:0000256" key="4">
    <source>
        <dbReference type="ARBA" id="ARBA00022490"/>
    </source>
</evidence>
<dbReference type="PANTHER" id="PTHR33602:SF1">
    <property type="entry name" value="REGULATORY PROTEIN RECX FAMILY PROTEIN"/>
    <property type="match status" value="1"/>
</dbReference>
<proteinExistence type="inferred from homology"/>
<accession>A0A6J6LYL3</accession>
<dbReference type="EMBL" id="CAFBOX010000057">
    <property type="protein sequence ID" value="CAB4995527.1"/>
    <property type="molecule type" value="Genomic_DNA"/>
</dbReference>
<evidence type="ECO:0000256" key="1">
    <source>
        <dbReference type="ARBA" id="ARBA00004496"/>
    </source>
</evidence>
<dbReference type="InterPro" id="IPR053925">
    <property type="entry name" value="RecX_HTH_3rd"/>
</dbReference>
<organism evidence="7">
    <name type="scientific">freshwater metagenome</name>
    <dbReference type="NCBI Taxonomy" id="449393"/>
    <lineage>
        <taxon>unclassified sequences</taxon>
        <taxon>metagenomes</taxon>
        <taxon>ecological metagenomes</taxon>
    </lineage>
</organism>
<gene>
    <name evidence="7" type="ORF">UFOPK2329_00277</name>
    <name evidence="8" type="ORF">UFOPK4035_00463</name>
</gene>
<evidence type="ECO:0000259" key="5">
    <source>
        <dbReference type="Pfam" id="PF02631"/>
    </source>
</evidence>
<evidence type="ECO:0000313" key="7">
    <source>
        <dbReference type="EMBL" id="CAB4667007.1"/>
    </source>
</evidence>
<dbReference type="Pfam" id="PF21981">
    <property type="entry name" value="RecX_HTH3"/>
    <property type="match status" value="1"/>
</dbReference>
<dbReference type="InterPro" id="IPR036388">
    <property type="entry name" value="WH-like_DNA-bd_sf"/>
</dbReference>
<dbReference type="GO" id="GO:0005737">
    <property type="term" value="C:cytoplasm"/>
    <property type="evidence" value="ECO:0007669"/>
    <property type="project" value="UniProtKB-SubCell"/>
</dbReference>
<dbReference type="PANTHER" id="PTHR33602">
    <property type="entry name" value="REGULATORY PROTEIN RECX FAMILY PROTEIN"/>
    <property type="match status" value="1"/>
</dbReference>
<comment type="similarity">
    <text evidence="2">Belongs to the RecX family.</text>
</comment>
<evidence type="ECO:0000259" key="6">
    <source>
        <dbReference type="Pfam" id="PF21981"/>
    </source>
</evidence>